<dbReference type="AlphaFoldDB" id="A0A101CHT7"/>
<accession>A0A101CHT7</accession>
<proteinExistence type="predicted"/>
<reference evidence="1 2" key="1">
    <citation type="submission" date="2015-10" db="EMBL/GenBank/DDBJ databases">
        <title>Genome sequence of Chryseobacterium greenlandense.</title>
        <authorList>
            <person name="Newman J."/>
            <person name="Fischer K."/>
            <person name="Miller J."/>
        </authorList>
    </citation>
    <scope>NUCLEOTIDE SEQUENCE [LARGE SCALE GENOMIC DNA]</scope>
    <source>
        <strain evidence="1 2">UMB34</strain>
    </source>
</reference>
<gene>
    <name evidence="1" type="ORF">AR686_07830</name>
</gene>
<evidence type="ECO:0000313" key="1">
    <source>
        <dbReference type="EMBL" id="KUJ56463.1"/>
    </source>
</evidence>
<evidence type="ECO:0000313" key="2">
    <source>
        <dbReference type="Proteomes" id="UP000054388"/>
    </source>
</evidence>
<dbReference type="EMBL" id="LMAI01000004">
    <property type="protein sequence ID" value="KUJ56463.1"/>
    <property type="molecule type" value="Genomic_DNA"/>
</dbReference>
<protein>
    <submittedName>
        <fullName evidence="1">Uncharacterized protein</fullName>
    </submittedName>
</protein>
<name>A0A101CHT7_9FLAO</name>
<sequence length="104" mass="12287">MKTTIAKSKTFKLFTELKEAGFNVTLNSCFTHSYDENNNYFGIFTEDVNIDLHSIFDIVRKYSFDITLQRMAEGNFIYEIRRTVNKKELVIESDWNDYFTSIIS</sequence>
<comment type="caution">
    <text evidence="1">The sequence shown here is derived from an EMBL/GenBank/DDBJ whole genome shotgun (WGS) entry which is preliminary data.</text>
</comment>
<organism evidence="1 2">
    <name type="scientific">Chryseobacterium aquaticum subsp. greenlandense</name>
    <dbReference type="NCBI Taxonomy" id="345663"/>
    <lineage>
        <taxon>Bacteria</taxon>
        <taxon>Pseudomonadati</taxon>
        <taxon>Bacteroidota</taxon>
        <taxon>Flavobacteriia</taxon>
        <taxon>Flavobacteriales</taxon>
        <taxon>Weeksellaceae</taxon>
        <taxon>Chryseobacterium group</taxon>
        <taxon>Chryseobacterium</taxon>
    </lineage>
</organism>
<dbReference type="RefSeq" id="WP_059136427.1">
    <property type="nucleotide sequence ID" value="NZ_LMAI01000004.1"/>
</dbReference>
<dbReference type="Proteomes" id="UP000054388">
    <property type="component" value="Unassembled WGS sequence"/>
</dbReference>